<dbReference type="RefSeq" id="WP_092656766.1">
    <property type="nucleotide sequence ID" value="NZ_FOCX01000001.1"/>
</dbReference>
<dbReference type="OrthoDB" id="346178at2157"/>
<dbReference type="EMBL" id="FOCX01000001">
    <property type="protein sequence ID" value="SEN04392.1"/>
    <property type="molecule type" value="Genomic_DNA"/>
</dbReference>
<sequence length="240" mass="26084">MASAEQIRQAIATVPRQKQKLSGGEMTLKPNSQGQESVVATFQANRPIGLRDGVPYDADIPAYDSFTSDGTGGDSETKSLSHDLVDAQGVPNPVVVYIEGTGYVQPDSVDYANDTVTFTDPNTNNPVHVWYMAGDQARLVIRKTSPKGVPEDVDEDDMGLKNLRDQHKDPLRFDFDRPFEGIVPTDWSIDIRIDAPYPVSWSEAGGDATPTNARISLPIFRARDEISGLGSFIGSLAGSR</sequence>
<protein>
    <submittedName>
        <fullName evidence="2">Uncharacterized protein</fullName>
    </submittedName>
</protein>
<organism evidence="2 3">
    <name type="scientific">Halorientalis persicus</name>
    <dbReference type="NCBI Taxonomy" id="1367881"/>
    <lineage>
        <taxon>Archaea</taxon>
        <taxon>Methanobacteriati</taxon>
        <taxon>Methanobacteriota</taxon>
        <taxon>Stenosarchaea group</taxon>
        <taxon>Halobacteria</taxon>
        <taxon>Halobacteriales</taxon>
        <taxon>Haloarculaceae</taxon>
        <taxon>Halorientalis</taxon>
    </lineage>
</organism>
<evidence type="ECO:0000313" key="2">
    <source>
        <dbReference type="EMBL" id="SEN04392.1"/>
    </source>
</evidence>
<dbReference type="AlphaFoldDB" id="A0A1H8DAU6"/>
<reference evidence="3" key="1">
    <citation type="submission" date="2016-10" db="EMBL/GenBank/DDBJ databases">
        <authorList>
            <person name="Varghese N."/>
            <person name="Submissions S."/>
        </authorList>
    </citation>
    <scope>NUCLEOTIDE SEQUENCE [LARGE SCALE GENOMIC DNA]</scope>
    <source>
        <strain evidence="3">IBRC-M 10043</strain>
    </source>
</reference>
<evidence type="ECO:0000313" key="3">
    <source>
        <dbReference type="Proteomes" id="UP000198775"/>
    </source>
</evidence>
<gene>
    <name evidence="2" type="ORF">SAMN05216388_1001232</name>
</gene>
<name>A0A1H8DAU6_9EURY</name>
<proteinExistence type="predicted"/>
<keyword evidence="3" id="KW-1185">Reference proteome</keyword>
<feature type="region of interest" description="Disordered" evidence="1">
    <location>
        <begin position="1"/>
        <end position="35"/>
    </location>
</feature>
<dbReference type="Proteomes" id="UP000198775">
    <property type="component" value="Unassembled WGS sequence"/>
</dbReference>
<accession>A0A1H8DAU6</accession>
<evidence type="ECO:0000256" key="1">
    <source>
        <dbReference type="SAM" id="MobiDB-lite"/>
    </source>
</evidence>